<gene>
    <name evidence="3" type="ORF">EC844_13428</name>
</gene>
<dbReference type="InterPro" id="IPR009739">
    <property type="entry name" value="LprI-like_N"/>
</dbReference>
<keyword evidence="4" id="KW-1185">Reference proteome</keyword>
<dbReference type="PANTHER" id="PTHR39176:SF1">
    <property type="entry name" value="PERIPLASMIC PROTEIN"/>
    <property type="match status" value="1"/>
</dbReference>
<protein>
    <submittedName>
        <fullName evidence="3">Uncharacterized protein YecT (DUF1311 family)</fullName>
    </submittedName>
</protein>
<feature type="chain" id="PRO_5020247788" evidence="1">
    <location>
        <begin position="19"/>
        <end position="129"/>
    </location>
</feature>
<evidence type="ECO:0000259" key="2">
    <source>
        <dbReference type="Pfam" id="PF07007"/>
    </source>
</evidence>
<keyword evidence="1" id="KW-0732">Signal</keyword>
<dbReference type="Pfam" id="PF07007">
    <property type="entry name" value="LprI"/>
    <property type="match status" value="1"/>
</dbReference>
<dbReference type="Gene3D" id="1.20.1270.180">
    <property type="match status" value="1"/>
</dbReference>
<accession>A0A4R1X9G7</accession>
<evidence type="ECO:0000256" key="1">
    <source>
        <dbReference type="SAM" id="SignalP"/>
    </source>
</evidence>
<dbReference type="AlphaFoldDB" id="A0A4R1X9G7"/>
<feature type="domain" description="Lysozyme inhibitor LprI-like N-terminal" evidence="2">
    <location>
        <begin position="40"/>
        <end position="125"/>
    </location>
</feature>
<reference evidence="3 4" key="1">
    <citation type="submission" date="2019-03" db="EMBL/GenBank/DDBJ databases">
        <title>Genomic analyses of the natural microbiome of Caenorhabditis elegans.</title>
        <authorList>
            <person name="Samuel B."/>
        </authorList>
    </citation>
    <scope>NUCLEOTIDE SEQUENCE [LARGE SCALE GENOMIC DNA]</scope>
    <source>
        <strain evidence="3 4">JUb89</strain>
    </source>
</reference>
<proteinExistence type="predicted"/>
<feature type="signal peptide" evidence="1">
    <location>
        <begin position="1"/>
        <end position="18"/>
    </location>
</feature>
<evidence type="ECO:0000313" key="3">
    <source>
        <dbReference type="EMBL" id="TCM60277.1"/>
    </source>
</evidence>
<organism evidence="3 4">
    <name type="scientific">Acinetobacter calcoaceticus</name>
    <dbReference type="NCBI Taxonomy" id="471"/>
    <lineage>
        <taxon>Bacteria</taxon>
        <taxon>Pseudomonadati</taxon>
        <taxon>Pseudomonadota</taxon>
        <taxon>Gammaproteobacteria</taxon>
        <taxon>Moraxellales</taxon>
        <taxon>Moraxellaceae</taxon>
        <taxon>Acinetobacter</taxon>
        <taxon>Acinetobacter calcoaceticus/baumannii complex</taxon>
    </lineage>
</organism>
<dbReference type="OrthoDB" id="6705100at2"/>
<name>A0A4R1X9G7_ACICA</name>
<sequence length="129" mass="15134">MNKLFPILLIVLSSKLYANSPTDFLYKNVLNVECKEGSPLQDDLMYCLSRYYLESDAELNKTYNNKINSLSHTKIKKLRESQRSWLKNKNIDCSDAYEAEKDGREAPINYLFCHAEANDKRVLFLEHYK</sequence>
<comment type="caution">
    <text evidence="3">The sequence shown here is derived from an EMBL/GenBank/DDBJ whole genome shotgun (WGS) entry which is preliminary data.</text>
</comment>
<dbReference type="Proteomes" id="UP000294963">
    <property type="component" value="Unassembled WGS sequence"/>
</dbReference>
<dbReference type="EMBL" id="SLVJ01000034">
    <property type="protein sequence ID" value="TCM60277.1"/>
    <property type="molecule type" value="Genomic_DNA"/>
</dbReference>
<evidence type="ECO:0000313" key="4">
    <source>
        <dbReference type="Proteomes" id="UP000294963"/>
    </source>
</evidence>
<dbReference type="PANTHER" id="PTHR39176">
    <property type="entry name" value="PERIPLASMIC PROTEIN-RELATED"/>
    <property type="match status" value="1"/>
</dbReference>